<accession>A0A381VX81</accession>
<name>A0A381VX81_9ZZZZ</name>
<evidence type="ECO:0000313" key="1">
    <source>
        <dbReference type="EMBL" id="SVA44864.1"/>
    </source>
</evidence>
<proteinExistence type="predicted"/>
<reference evidence="1" key="1">
    <citation type="submission" date="2018-05" db="EMBL/GenBank/DDBJ databases">
        <authorList>
            <person name="Lanie J.A."/>
            <person name="Ng W.-L."/>
            <person name="Kazmierczak K.M."/>
            <person name="Andrzejewski T.M."/>
            <person name="Davidsen T.M."/>
            <person name="Wayne K.J."/>
            <person name="Tettelin H."/>
            <person name="Glass J.I."/>
            <person name="Rusch D."/>
            <person name="Podicherti R."/>
            <person name="Tsui H.-C.T."/>
            <person name="Winkler M.E."/>
        </authorList>
    </citation>
    <scope>NUCLEOTIDE SEQUENCE</scope>
</reference>
<gene>
    <name evidence="1" type="ORF">METZ01_LOCUS97718</name>
</gene>
<sequence length="94" mass="10810">MSHDEQIQMMINQTMDSAISQIEGYLGEIERSNDILKISDSKEFVYGLIIGQTLGLAMAALSSLKKEMPTQNDQEKIRDMIYKNVPELRKRLFE</sequence>
<dbReference type="AlphaFoldDB" id="A0A381VX81"/>
<organism evidence="1">
    <name type="scientific">marine metagenome</name>
    <dbReference type="NCBI Taxonomy" id="408172"/>
    <lineage>
        <taxon>unclassified sequences</taxon>
        <taxon>metagenomes</taxon>
        <taxon>ecological metagenomes</taxon>
    </lineage>
</organism>
<dbReference type="EMBL" id="UINC01010052">
    <property type="protein sequence ID" value="SVA44864.1"/>
    <property type="molecule type" value="Genomic_DNA"/>
</dbReference>
<protein>
    <submittedName>
        <fullName evidence="1">Uncharacterized protein</fullName>
    </submittedName>
</protein>